<dbReference type="InterPro" id="IPR013783">
    <property type="entry name" value="Ig-like_fold"/>
</dbReference>
<organism evidence="2 3">
    <name type="scientific">Trichuris trichiura</name>
    <name type="common">Whipworm</name>
    <name type="synonym">Trichocephalus trichiurus</name>
    <dbReference type="NCBI Taxonomy" id="36087"/>
    <lineage>
        <taxon>Eukaryota</taxon>
        <taxon>Metazoa</taxon>
        <taxon>Ecdysozoa</taxon>
        <taxon>Nematoda</taxon>
        <taxon>Enoplea</taxon>
        <taxon>Dorylaimia</taxon>
        <taxon>Trichinellida</taxon>
        <taxon>Trichuridae</taxon>
        <taxon>Trichuris</taxon>
    </lineage>
</organism>
<dbReference type="Proteomes" id="UP000030665">
    <property type="component" value="Unassembled WGS sequence"/>
</dbReference>
<name>A0A077Z003_TRITR</name>
<protein>
    <submittedName>
        <fullName evidence="2">Mesocentin</fullName>
    </submittedName>
</protein>
<dbReference type="CDD" id="cd00063">
    <property type="entry name" value="FN3"/>
    <property type="match status" value="1"/>
</dbReference>
<dbReference type="PROSITE" id="PS50853">
    <property type="entry name" value="FN3"/>
    <property type="match status" value="1"/>
</dbReference>
<proteinExistence type="predicted"/>
<reference evidence="2" key="1">
    <citation type="submission" date="2014-01" db="EMBL/GenBank/DDBJ databases">
        <authorList>
            <person name="Aslett M."/>
        </authorList>
    </citation>
    <scope>NUCLEOTIDE SEQUENCE</scope>
</reference>
<dbReference type="InterPro" id="IPR003961">
    <property type="entry name" value="FN3_dom"/>
</dbReference>
<gene>
    <name evidence="2" type="ORF">TTRE_0000020401</name>
</gene>
<dbReference type="Gene3D" id="2.60.40.10">
    <property type="entry name" value="Immunoglobulins"/>
    <property type="match status" value="1"/>
</dbReference>
<keyword evidence="3" id="KW-1185">Reference proteome</keyword>
<evidence type="ECO:0000313" key="2">
    <source>
        <dbReference type="EMBL" id="CDW51945.1"/>
    </source>
</evidence>
<evidence type="ECO:0000313" key="3">
    <source>
        <dbReference type="Proteomes" id="UP000030665"/>
    </source>
</evidence>
<feature type="domain" description="Fibronectin type-III" evidence="1">
    <location>
        <begin position="57"/>
        <end position="155"/>
    </location>
</feature>
<dbReference type="SUPFAM" id="SSF49265">
    <property type="entry name" value="Fibronectin type III"/>
    <property type="match status" value="1"/>
</dbReference>
<dbReference type="Pfam" id="PF00041">
    <property type="entry name" value="fn3"/>
    <property type="match status" value="1"/>
</dbReference>
<sequence>MKSNLVVNDKIPVANYQSNSVVATLIRAQPLKAEPYVQSKREENSNTAVSADKIALTTTVLWSERLSPTAARVRWTFPEDLLEQYDVASSLLLYTNNSTMVDRNWFKVLVMEPQRQVTVGGLKPDTNYYFKIYPRTAKTTIRYPSKIEKLDKEKGITKAEELCLKLCNVESPKECGKNEHCSPLPELGPKVAVCLSPGVSHG</sequence>
<dbReference type="AlphaFoldDB" id="A0A077Z003"/>
<reference evidence="2" key="2">
    <citation type="submission" date="2014-03" db="EMBL/GenBank/DDBJ databases">
        <title>The whipworm genome and dual-species transcriptomics of an intimate host-pathogen interaction.</title>
        <authorList>
            <person name="Foth B.J."/>
            <person name="Tsai I.J."/>
            <person name="Reid A.J."/>
            <person name="Bancroft A.J."/>
            <person name="Nichol S."/>
            <person name="Tracey A."/>
            <person name="Holroyd N."/>
            <person name="Cotton J.A."/>
            <person name="Stanley E.J."/>
            <person name="Zarowiecki M."/>
            <person name="Liu J.Z."/>
            <person name="Huckvale T."/>
            <person name="Cooper P.J."/>
            <person name="Grencis R.K."/>
            <person name="Berriman M."/>
        </authorList>
    </citation>
    <scope>NUCLEOTIDE SEQUENCE [LARGE SCALE GENOMIC DNA]</scope>
</reference>
<dbReference type="EMBL" id="HG805812">
    <property type="protein sequence ID" value="CDW51945.1"/>
    <property type="molecule type" value="Genomic_DNA"/>
</dbReference>
<evidence type="ECO:0000259" key="1">
    <source>
        <dbReference type="PROSITE" id="PS50853"/>
    </source>
</evidence>
<accession>A0A077Z003</accession>
<dbReference type="InterPro" id="IPR036116">
    <property type="entry name" value="FN3_sf"/>
</dbReference>